<dbReference type="InterPro" id="IPR036895">
    <property type="entry name" value="Uracil-DNA_glycosylase-like_sf"/>
</dbReference>
<dbReference type="PANTHER" id="PTHR33693:SF1">
    <property type="entry name" value="TYPE-4 URACIL-DNA GLYCOSYLASE"/>
    <property type="match status" value="1"/>
</dbReference>
<reference evidence="16" key="1">
    <citation type="submission" date="2020-05" db="UniProtKB">
        <authorList>
            <consortium name="EnsemblMetazoa"/>
        </authorList>
    </citation>
    <scope>IDENTIFICATION</scope>
    <source>
        <strain evidence="16">TTRI</strain>
    </source>
</reference>
<evidence type="ECO:0000313" key="16">
    <source>
        <dbReference type="EnsemblMetazoa" id="GAUT039618-PA"/>
    </source>
</evidence>
<dbReference type="InterPro" id="IPR023635">
    <property type="entry name" value="Peptide_deformylase"/>
</dbReference>
<keyword evidence="8" id="KW-0479">Metal-binding</keyword>
<dbReference type="Pfam" id="PF01327">
    <property type="entry name" value="Pep_deformylase"/>
    <property type="match status" value="1"/>
</dbReference>
<evidence type="ECO:0000256" key="10">
    <source>
        <dbReference type="ARBA" id="ARBA00022801"/>
    </source>
</evidence>
<dbReference type="GO" id="GO:0006281">
    <property type="term" value="P:DNA repair"/>
    <property type="evidence" value="ECO:0007669"/>
    <property type="project" value="UniProtKB-KW"/>
</dbReference>
<accession>A0A1A9VK27</accession>
<dbReference type="InterPro" id="IPR036821">
    <property type="entry name" value="Peptide_deformylase_sf"/>
</dbReference>
<dbReference type="NCBIfam" id="NF001159">
    <property type="entry name" value="PRK00150.1-3"/>
    <property type="match status" value="1"/>
</dbReference>
<evidence type="ECO:0000256" key="13">
    <source>
        <dbReference type="ARBA" id="ARBA00023204"/>
    </source>
</evidence>
<evidence type="ECO:0000313" key="17">
    <source>
        <dbReference type="Proteomes" id="UP000078200"/>
    </source>
</evidence>
<keyword evidence="17" id="KW-1185">Reference proteome</keyword>
<keyword evidence="13" id="KW-0234">DNA repair</keyword>
<sequence>MSILPIVIAPDERLITRASEVTAINDEIKELVNDMFETMYDADGLGLAAVQVGVLKRIFVMDVQLEDIEGGPAGYESNGKFCMINPEITELSDEQIILKEGCLSIPEQSHEIKRPKYLTAKYRDLNNEERTLKASGWLARCIQHELDHLNVGVDCTLTEGEKEKKVENEEDSKAVQPPAIQQKKEQQTMFPSDWIIEARKLASKCSSVDELRSAVVSFEGCEIKKTATNTVFSDGNPNAKIMLVGEAPGANEDLQGIPFCGASGMLLDKMLSAINLDRTKVYISNTVFWRPPGNRKPTDLELDMCRPFVEKHIALISPQILVLVGGIACYSLLDSTKTISTLRGRFHTYTNQYLSHSITTSAIFHPAYLLRQPMQKRLAWEDLKKIREYLNNTNNCMNT</sequence>
<keyword evidence="9" id="KW-0227">DNA damage</keyword>
<evidence type="ECO:0000256" key="5">
    <source>
        <dbReference type="ARBA" id="ARBA00012175"/>
    </source>
</evidence>
<dbReference type="InterPro" id="IPR005273">
    <property type="entry name" value="Ura-DNA_glyco_family4"/>
</dbReference>
<keyword evidence="7" id="KW-0004">4Fe-4S</keyword>
<dbReference type="HAMAP" id="MF_00163">
    <property type="entry name" value="Pep_deformylase"/>
    <property type="match status" value="1"/>
</dbReference>
<dbReference type="GO" id="GO:0042586">
    <property type="term" value="F:peptide deformylase activity"/>
    <property type="evidence" value="ECO:0007669"/>
    <property type="project" value="UniProtKB-EC"/>
</dbReference>
<dbReference type="GO" id="GO:0046872">
    <property type="term" value="F:metal ion binding"/>
    <property type="evidence" value="ECO:0007669"/>
    <property type="project" value="UniProtKB-KW"/>
</dbReference>
<dbReference type="Proteomes" id="UP000078200">
    <property type="component" value="Unassembled WGS sequence"/>
</dbReference>
<dbReference type="CDD" id="cd00487">
    <property type="entry name" value="Pep_deformylase"/>
    <property type="match status" value="1"/>
</dbReference>
<dbReference type="SUPFAM" id="SSF52141">
    <property type="entry name" value="Uracil-DNA glycosylase-like"/>
    <property type="match status" value="1"/>
</dbReference>
<evidence type="ECO:0000256" key="4">
    <source>
        <dbReference type="ARBA" id="ARBA00012030"/>
    </source>
</evidence>
<dbReference type="InterPro" id="IPR051536">
    <property type="entry name" value="UDG_Type-4/5"/>
</dbReference>
<dbReference type="CDD" id="cd10030">
    <property type="entry name" value="UDG-F4_TTUDGA_SPO1dp_like"/>
    <property type="match status" value="1"/>
</dbReference>
<dbReference type="Gene3D" id="3.40.470.10">
    <property type="entry name" value="Uracil-DNA glycosylase-like domain"/>
    <property type="match status" value="1"/>
</dbReference>
<protein>
    <recommendedName>
        <fullName evidence="6">Type-4 uracil-DNA glycosylase</fullName>
        <ecNumber evidence="4">3.2.2.27</ecNumber>
        <ecNumber evidence="5">3.5.1.88</ecNumber>
    </recommendedName>
</protein>
<dbReference type="EC" id="3.2.2.27" evidence="4"/>
<dbReference type="SUPFAM" id="SSF56420">
    <property type="entry name" value="Peptide deformylase"/>
    <property type="match status" value="1"/>
</dbReference>
<evidence type="ECO:0000256" key="6">
    <source>
        <dbReference type="ARBA" id="ARBA00019403"/>
    </source>
</evidence>
<proteinExistence type="inferred from homology"/>
<dbReference type="Pfam" id="PF03167">
    <property type="entry name" value="UDG"/>
    <property type="match status" value="1"/>
</dbReference>
<evidence type="ECO:0000256" key="14">
    <source>
        <dbReference type="SAM" id="MobiDB-lite"/>
    </source>
</evidence>
<keyword evidence="10" id="KW-0378">Hydrolase</keyword>
<evidence type="ECO:0000256" key="9">
    <source>
        <dbReference type="ARBA" id="ARBA00022763"/>
    </source>
</evidence>
<dbReference type="InterPro" id="IPR005122">
    <property type="entry name" value="Uracil-DNA_glycosylase-like"/>
</dbReference>
<evidence type="ECO:0000259" key="15">
    <source>
        <dbReference type="SMART" id="SM00986"/>
    </source>
</evidence>
<dbReference type="EnsemblMetazoa" id="GAUT039618-RA">
    <property type="protein sequence ID" value="GAUT039618-PA"/>
    <property type="gene ID" value="GAUT039618"/>
</dbReference>
<dbReference type="Gene3D" id="3.90.45.10">
    <property type="entry name" value="Peptide deformylase"/>
    <property type="match status" value="1"/>
</dbReference>
<dbReference type="PRINTS" id="PR01576">
    <property type="entry name" value="PDEFORMYLASE"/>
</dbReference>
<keyword evidence="12" id="KW-0411">Iron-sulfur</keyword>
<evidence type="ECO:0000256" key="1">
    <source>
        <dbReference type="ARBA" id="ARBA00001400"/>
    </source>
</evidence>
<dbReference type="VEuPathDB" id="VectorBase:GAUT039618"/>
<name>A0A1A9VK27_GLOAU</name>
<feature type="compositionally biased region" description="Basic and acidic residues" evidence="14">
    <location>
        <begin position="163"/>
        <end position="173"/>
    </location>
</feature>
<dbReference type="AlphaFoldDB" id="A0A1A9VK27"/>
<dbReference type="SMART" id="SM00986">
    <property type="entry name" value="UDG"/>
    <property type="match status" value="1"/>
</dbReference>
<dbReference type="PANTHER" id="PTHR33693">
    <property type="entry name" value="TYPE-5 URACIL-DNA GLYCOSYLASE"/>
    <property type="match status" value="1"/>
</dbReference>
<dbReference type="GO" id="GO:0051539">
    <property type="term" value="F:4 iron, 4 sulfur cluster binding"/>
    <property type="evidence" value="ECO:0007669"/>
    <property type="project" value="UniProtKB-KW"/>
</dbReference>
<evidence type="ECO:0000256" key="8">
    <source>
        <dbReference type="ARBA" id="ARBA00022723"/>
    </source>
</evidence>
<evidence type="ECO:0000256" key="11">
    <source>
        <dbReference type="ARBA" id="ARBA00023004"/>
    </source>
</evidence>
<dbReference type="EC" id="3.5.1.88" evidence="5"/>
<comment type="catalytic activity">
    <reaction evidence="1">
        <text>Hydrolyzes single-stranded DNA or mismatched double-stranded DNA and polynucleotides, releasing free uracil.</text>
        <dbReference type="EC" id="3.2.2.27"/>
    </reaction>
</comment>
<dbReference type="SMART" id="SM00987">
    <property type="entry name" value="UreE_C"/>
    <property type="match status" value="1"/>
</dbReference>
<dbReference type="NCBIfam" id="TIGR00079">
    <property type="entry name" value="pept_deformyl"/>
    <property type="match status" value="1"/>
</dbReference>
<feature type="domain" description="Uracil-DNA glycosylase-like" evidence="15">
    <location>
        <begin position="232"/>
        <end position="384"/>
    </location>
</feature>
<organism evidence="16 17">
    <name type="scientific">Glossina austeni</name>
    <name type="common">Savannah tsetse fly</name>
    <dbReference type="NCBI Taxonomy" id="7395"/>
    <lineage>
        <taxon>Eukaryota</taxon>
        <taxon>Metazoa</taxon>
        <taxon>Ecdysozoa</taxon>
        <taxon>Arthropoda</taxon>
        <taxon>Hexapoda</taxon>
        <taxon>Insecta</taxon>
        <taxon>Pterygota</taxon>
        <taxon>Neoptera</taxon>
        <taxon>Endopterygota</taxon>
        <taxon>Diptera</taxon>
        <taxon>Brachycera</taxon>
        <taxon>Muscomorpha</taxon>
        <taxon>Hippoboscoidea</taxon>
        <taxon>Glossinidae</taxon>
        <taxon>Glossina</taxon>
    </lineage>
</organism>
<dbReference type="STRING" id="7395.A0A1A9VK27"/>
<evidence type="ECO:0000256" key="2">
    <source>
        <dbReference type="ARBA" id="ARBA00006521"/>
    </source>
</evidence>
<comment type="similarity">
    <text evidence="3">Belongs to the polypeptide deformylase family.</text>
</comment>
<evidence type="ECO:0000256" key="12">
    <source>
        <dbReference type="ARBA" id="ARBA00023014"/>
    </source>
</evidence>
<comment type="similarity">
    <text evidence="2">Belongs to the uracil-DNA glycosylase (UDG) superfamily. Type 4 (UDGa) family.</text>
</comment>
<dbReference type="NCBIfam" id="TIGR00758">
    <property type="entry name" value="UDG_fam4"/>
    <property type="match status" value="1"/>
</dbReference>
<dbReference type="GO" id="GO:0004844">
    <property type="term" value="F:uracil DNA N-glycosylase activity"/>
    <property type="evidence" value="ECO:0007669"/>
    <property type="project" value="UniProtKB-EC"/>
</dbReference>
<evidence type="ECO:0000256" key="7">
    <source>
        <dbReference type="ARBA" id="ARBA00022485"/>
    </source>
</evidence>
<feature type="region of interest" description="Disordered" evidence="14">
    <location>
        <begin position="163"/>
        <end position="183"/>
    </location>
</feature>
<evidence type="ECO:0000256" key="3">
    <source>
        <dbReference type="ARBA" id="ARBA00010759"/>
    </source>
</evidence>
<keyword evidence="11" id="KW-0408">Iron</keyword>